<keyword evidence="1" id="KW-0472">Membrane</keyword>
<accession>A0A7Y9S496</accession>
<keyword evidence="3" id="KW-1185">Reference proteome</keyword>
<keyword evidence="1" id="KW-1133">Transmembrane helix</keyword>
<evidence type="ECO:0000256" key="1">
    <source>
        <dbReference type="SAM" id="Phobius"/>
    </source>
</evidence>
<name>A0A7Y9S496_9ACTN</name>
<dbReference type="EMBL" id="JACCAA010000001">
    <property type="protein sequence ID" value="NYG60272.1"/>
    <property type="molecule type" value="Genomic_DNA"/>
</dbReference>
<evidence type="ECO:0000313" key="3">
    <source>
        <dbReference type="Proteomes" id="UP000540656"/>
    </source>
</evidence>
<gene>
    <name evidence="2" type="ORF">BJ980_003195</name>
</gene>
<evidence type="ECO:0000313" key="2">
    <source>
        <dbReference type="EMBL" id="NYG60272.1"/>
    </source>
</evidence>
<dbReference type="Proteomes" id="UP000540656">
    <property type="component" value="Unassembled WGS sequence"/>
</dbReference>
<organism evidence="2 3">
    <name type="scientific">Nocardioides daedukensis</name>
    <dbReference type="NCBI Taxonomy" id="634462"/>
    <lineage>
        <taxon>Bacteria</taxon>
        <taxon>Bacillati</taxon>
        <taxon>Actinomycetota</taxon>
        <taxon>Actinomycetes</taxon>
        <taxon>Propionibacteriales</taxon>
        <taxon>Nocardioidaceae</taxon>
        <taxon>Nocardioides</taxon>
    </lineage>
</organism>
<feature type="transmembrane region" description="Helical" evidence="1">
    <location>
        <begin position="223"/>
        <end position="243"/>
    </location>
</feature>
<reference evidence="2 3" key="1">
    <citation type="submission" date="2020-07" db="EMBL/GenBank/DDBJ databases">
        <title>Sequencing the genomes of 1000 actinobacteria strains.</title>
        <authorList>
            <person name="Klenk H.-P."/>
        </authorList>
    </citation>
    <scope>NUCLEOTIDE SEQUENCE [LARGE SCALE GENOMIC DNA]</scope>
    <source>
        <strain evidence="2 3">DSM 23819</strain>
    </source>
</reference>
<proteinExistence type="predicted"/>
<feature type="transmembrane region" description="Helical" evidence="1">
    <location>
        <begin position="190"/>
        <end position="208"/>
    </location>
</feature>
<comment type="caution">
    <text evidence="2">The sequence shown here is derived from an EMBL/GenBank/DDBJ whole genome shotgun (WGS) entry which is preliminary data.</text>
</comment>
<dbReference type="AlphaFoldDB" id="A0A7Y9S496"/>
<protein>
    <submittedName>
        <fullName evidence="2">Uncharacterized protein</fullName>
    </submittedName>
</protein>
<feature type="transmembrane region" description="Helical" evidence="1">
    <location>
        <begin position="17"/>
        <end position="35"/>
    </location>
</feature>
<dbReference type="RefSeq" id="WP_179503215.1">
    <property type="nucleotide sequence ID" value="NZ_JACCAA010000001.1"/>
</dbReference>
<feature type="transmembrane region" description="Helical" evidence="1">
    <location>
        <begin position="83"/>
        <end position="102"/>
    </location>
</feature>
<keyword evidence="1" id="KW-0812">Transmembrane</keyword>
<feature type="transmembrane region" description="Helical" evidence="1">
    <location>
        <begin position="136"/>
        <end position="157"/>
    </location>
</feature>
<sequence>MGTHTISRSTASRSGEAVWNTAFLVVCAVVLAGLVTKLQQEFLPSALSTQVGHNSEVWALVLALGTGMFMLERTEATGTSRIPVLLVCLACLGLAAAVYWLGTPPTVKTLNEPLLGAGLLIGYLCLPRPLPRAVPWLITGIVAGVIVVWSQVTFVFLQAESMTALLVAPLAFDVMTSPARRTPKASAGRVTAWLSLLILLPALALASGDLRTEGGFAPDLVDYLARGAEGFWGVALLQLYVVLRRARSSAPIHSPTQVSKGAE</sequence>
<feature type="transmembrane region" description="Helical" evidence="1">
    <location>
        <begin position="55"/>
        <end position="71"/>
    </location>
</feature>